<evidence type="ECO:0000256" key="5">
    <source>
        <dbReference type="ARBA" id="ARBA00023004"/>
    </source>
</evidence>
<keyword evidence="6" id="KW-0411">Iron-sulfur</keyword>
<dbReference type="SUPFAM" id="SSF143548">
    <property type="entry name" value="Serine metabolism enzymes domain"/>
    <property type="match status" value="1"/>
</dbReference>
<reference evidence="9" key="1">
    <citation type="submission" date="2020-07" db="EMBL/GenBank/DDBJ databases">
        <authorList>
            <person name="Nieuwenhuis M."/>
            <person name="Van De Peppel L.J.J."/>
        </authorList>
    </citation>
    <scope>NUCLEOTIDE SEQUENCE</scope>
    <source>
        <strain evidence="9">AP01</strain>
        <tissue evidence="9">Mycelium</tissue>
    </source>
</reference>
<evidence type="ECO:0000259" key="8">
    <source>
        <dbReference type="Pfam" id="PF03315"/>
    </source>
</evidence>
<dbReference type="OrthoDB" id="192663at2759"/>
<keyword evidence="7" id="KW-0456">Lyase</keyword>
<evidence type="ECO:0000256" key="6">
    <source>
        <dbReference type="ARBA" id="ARBA00023014"/>
    </source>
</evidence>
<evidence type="ECO:0000256" key="4">
    <source>
        <dbReference type="ARBA" id="ARBA00022723"/>
    </source>
</evidence>
<dbReference type="PANTHER" id="PTHR30182">
    <property type="entry name" value="L-SERINE DEHYDRATASE"/>
    <property type="match status" value="1"/>
</dbReference>
<keyword evidence="4" id="KW-0479">Metal-binding</keyword>
<protein>
    <recommendedName>
        <fullName evidence="8">Serine dehydratase beta chain domain-containing protein</fullName>
    </recommendedName>
</protein>
<dbReference type="AlphaFoldDB" id="A0A9P7GC50"/>
<keyword evidence="5" id="KW-0408">Iron</keyword>
<dbReference type="InterPro" id="IPR051318">
    <property type="entry name" value="Fe-S_L-Ser"/>
</dbReference>
<dbReference type="Gene3D" id="3.30.1330.90">
    <property type="entry name" value="D-3-phosphoglycerate dehydrogenase, domain 3"/>
    <property type="match status" value="1"/>
</dbReference>
<dbReference type="FunFam" id="3.30.1330.90:FF:000001">
    <property type="entry name" value="L-serine ammonia-lyase 1"/>
    <property type="match status" value="1"/>
</dbReference>
<dbReference type="Proteomes" id="UP000775547">
    <property type="component" value="Unassembled WGS sequence"/>
</dbReference>
<dbReference type="PANTHER" id="PTHR30182:SF1">
    <property type="entry name" value="L-SERINE DEHYDRATASE 1"/>
    <property type="match status" value="1"/>
</dbReference>
<evidence type="ECO:0000256" key="3">
    <source>
        <dbReference type="ARBA" id="ARBA00022485"/>
    </source>
</evidence>
<keyword evidence="10" id="KW-1185">Reference proteome</keyword>
<sequence>MLALTRTRLRSRLSPWQLRGRISTAVSTRKFGNLVLKLKPEEPEEDECSDSQPLQRPEHAVISTFDLFSIGVGPSSSHTVGPMRAGKIFIQDIEELKLLKQARHTHGIDFFSDPDNHDRKRAVLLGLEGSDPETIDTGTIPSRYEAILDNKTLLLGGKHRISFNIERDMIWHWDRVLKTHSNGMRFSCFGEDGELLATNEYFSVGGGFVVNEKTKGASKYS</sequence>
<feature type="domain" description="Serine dehydratase beta chain" evidence="8">
    <location>
        <begin position="63"/>
        <end position="213"/>
    </location>
</feature>
<accession>A0A9P7GC50</accession>
<dbReference type="InterPro" id="IPR005131">
    <property type="entry name" value="Ser_deHydtase_bsu"/>
</dbReference>
<gene>
    <name evidence="9" type="ORF">DXG03_008149</name>
</gene>
<dbReference type="EMBL" id="JABCKV010000065">
    <property type="protein sequence ID" value="KAG5644575.1"/>
    <property type="molecule type" value="Genomic_DNA"/>
</dbReference>
<name>A0A9P7GC50_9AGAR</name>
<evidence type="ECO:0000256" key="1">
    <source>
        <dbReference type="ARBA" id="ARBA00001966"/>
    </source>
</evidence>
<keyword evidence="3" id="KW-0004">4Fe-4S</keyword>
<dbReference type="GO" id="GO:0046872">
    <property type="term" value="F:metal ion binding"/>
    <property type="evidence" value="ECO:0007669"/>
    <property type="project" value="UniProtKB-KW"/>
</dbReference>
<reference evidence="9" key="2">
    <citation type="submission" date="2021-10" db="EMBL/GenBank/DDBJ databases">
        <title>Phylogenomics reveals ancestral predisposition of the termite-cultivated fungus Termitomyces towards a domesticated lifestyle.</title>
        <authorList>
            <person name="Auxier B."/>
            <person name="Grum-Grzhimaylo A."/>
            <person name="Cardenas M.E."/>
            <person name="Lodge J.D."/>
            <person name="Laessoe T."/>
            <person name="Pedersen O."/>
            <person name="Smith M.E."/>
            <person name="Kuyper T.W."/>
            <person name="Franco-Molano E.A."/>
            <person name="Baroni T.J."/>
            <person name="Aanen D.K."/>
        </authorList>
    </citation>
    <scope>NUCLEOTIDE SEQUENCE</scope>
    <source>
        <strain evidence="9">AP01</strain>
        <tissue evidence="9">Mycelium</tissue>
    </source>
</reference>
<dbReference type="GO" id="GO:0003941">
    <property type="term" value="F:L-serine ammonia-lyase activity"/>
    <property type="evidence" value="ECO:0007669"/>
    <property type="project" value="InterPro"/>
</dbReference>
<evidence type="ECO:0000313" key="10">
    <source>
        <dbReference type="Proteomes" id="UP000775547"/>
    </source>
</evidence>
<dbReference type="InterPro" id="IPR029009">
    <property type="entry name" value="ASB_dom_sf"/>
</dbReference>
<keyword evidence="2" id="KW-0312">Gluconeogenesis</keyword>
<dbReference type="GO" id="GO:0051539">
    <property type="term" value="F:4 iron, 4 sulfur cluster binding"/>
    <property type="evidence" value="ECO:0007669"/>
    <property type="project" value="UniProtKB-KW"/>
</dbReference>
<dbReference type="Pfam" id="PF03315">
    <property type="entry name" value="SDH_beta"/>
    <property type="match status" value="1"/>
</dbReference>
<comment type="cofactor">
    <cofactor evidence="1">
        <name>[4Fe-4S] cluster</name>
        <dbReference type="ChEBI" id="CHEBI:49883"/>
    </cofactor>
</comment>
<proteinExistence type="predicted"/>
<evidence type="ECO:0000313" key="9">
    <source>
        <dbReference type="EMBL" id="KAG5644575.1"/>
    </source>
</evidence>
<evidence type="ECO:0000256" key="2">
    <source>
        <dbReference type="ARBA" id="ARBA00022432"/>
    </source>
</evidence>
<comment type="caution">
    <text evidence="9">The sequence shown here is derived from an EMBL/GenBank/DDBJ whole genome shotgun (WGS) entry which is preliminary data.</text>
</comment>
<dbReference type="GO" id="GO:0006094">
    <property type="term" value="P:gluconeogenesis"/>
    <property type="evidence" value="ECO:0007669"/>
    <property type="project" value="UniProtKB-KW"/>
</dbReference>
<evidence type="ECO:0000256" key="7">
    <source>
        <dbReference type="ARBA" id="ARBA00023239"/>
    </source>
</evidence>
<organism evidence="9 10">
    <name type="scientific">Asterophora parasitica</name>
    <dbReference type="NCBI Taxonomy" id="117018"/>
    <lineage>
        <taxon>Eukaryota</taxon>
        <taxon>Fungi</taxon>
        <taxon>Dikarya</taxon>
        <taxon>Basidiomycota</taxon>
        <taxon>Agaricomycotina</taxon>
        <taxon>Agaricomycetes</taxon>
        <taxon>Agaricomycetidae</taxon>
        <taxon>Agaricales</taxon>
        <taxon>Tricholomatineae</taxon>
        <taxon>Lyophyllaceae</taxon>
        <taxon>Asterophora</taxon>
    </lineage>
</organism>